<dbReference type="EMBL" id="ML769394">
    <property type="protein sequence ID" value="KAE9407808.1"/>
    <property type="molecule type" value="Genomic_DNA"/>
</dbReference>
<feature type="compositionally biased region" description="Polar residues" evidence="1">
    <location>
        <begin position="237"/>
        <end position="247"/>
    </location>
</feature>
<dbReference type="Proteomes" id="UP000799118">
    <property type="component" value="Unassembled WGS sequence"/>
</dbReference>
<gene>
    <name evidence="2" type="ORF">BT96DRAFT_85299</name>
</gene>
<proteinExistence type="predicted"/>
<feature type="compositionally biased region" description="Basic and acidic residues" evidence="1">
    <location>
        <begin position="119"/>
        <end position="170"/>
    </location>
</feature>
<evidence type="ECO:0000313" key="3">
    <source>
        <dbReference type="Proteomes" id="UP000799118"/>
    </source>
</evidence>
<feature type="compositionally biased region" description="Polar residues" evidence="1">
    <location>
        <begin position="405"/>
        <end position="422"/>
    </location>
</feature>
<organism evidence="2 3">
    <name type="scientific">Gymnopus androsaceus JB14</name>
    <dbReference type="NCBI Taxonomy" id="1447944"/>
    <lineage>
        <taxon>Eukaryota</taxon>
        <taxon>Fungi</taxon>
        <taxon>Dikarya</taxon>
        <taxon>Basidiomycota</taxon>
        <taxon>Agaricomycotina</taxon>
        <taxon>Agaricomycetes</taxon>
        <taxon>Agaricomycetidae</taxon>
        <taxon>Agaricales</taxon>
        <taxon>Marasmiineae</taxon>
        <taxon>Omphalotaceae</taxon>
        <taxon>Gymnopus</taxon>
    </lineage>
</organism>
<feature type="region of interest" description="Disordered" evidence="1">
    <location>
        <begin position="509"/>
        <end position="582"/>
    </location>
</feature>
<feature type="compositionally biased region" description="Low complexity" evidence="1">
    <location>
        <begin position="74"/>
        <end position="92"/>
    </location>
</feature>
<accession>A0A6A4IEV2</accession>
<feature type="compositionally biased region" description="Basic and acidic residues" evidence="1">
    <location>
        <begin position="178"/>
        <end position="206"/>
    </location>
</feature>
<protein>
    <submittedName>
        <fullName evidence="2">Uncharacterized protein</fullName>
    </submittedName>
</protein>
<sequence>MVVTQEANQAKVVKEMEAVGEQLKEWISNRESNLHRRREREEKEKNEREAKEKETKERLAREAEEKERARIETHSTSSVTPAAATTTSDPTPDFLMGIYRAIQTHDPSGRVLKQLMEGTNKEIDPDEQKGQGSRVAEREQERPKKAEEEERRRLEEESRKKAEVDAETRRRLAVAAGEEQKRKAEVAEAQRKRKMLEERKKAKLDEELAAQANARAEEEARKRVLDEQQRREALQKQKLQATGSPNINTNVAKRLPVALVDSPVIPPIATISAGASSTSQSPTTPLSLPPPIWQPLPPKPQSAITTNVIAKQALVPPSEVQEQKLTKKQRAKARKLEQQQSARVGAVSGNVSLSLSTSAVVENDAQDQAALGVRLKKTNPHSPAGTNFALGMVLELNDRASTSSSVDAPLLHSSSSHSTGNLAINPKPGPSPTSPMAYASNVRFVTGAKQQVDQSTQDSVGNDGPKIKVEEEETRPLSLPTQSTPIAPVSPLVSIAPSTVQVARTVPSAAPSLTASVAESSSQLPQKKLPKRKLPDFTKDSLTSRSGAAAPPKQPSKDPTSATVAPPTTTAIATPPPQFRRTADSVASPAVLLQEVLQSRSFLRSRVSSQLLSLCPPQHQAPRLLLNDQPKTQL</sequence>
<feature type="region of interest" description="Disordered" evidence="1">
    <location>
        <begin position="24"/>
        <end position="93"/>
    </location>
</feature>
<feature type="compositionally biased region" description="Low complexity" evidence="1">
    <location>
        <begin position="559"/>
        <end position="573"/>
    </location>
</feature>
<feature type="compositionally biased region" description="Basic and acidic residues" evidence="1">
    <location>
        <begin position="24"/>
        <end position="73"/>
    </location>
</feature>
<feature type="region of interest" description="Disordered" evidence="1">
    <location>
        <begin position="109"/>
        <end position="247"/>
    </location>
</feature>
<evidence type="ECO:0000313" key="2">
    <source>
        <dbReference type="EMBL" id="KAE9407808.1"/>
    </source>
</evidence>
<feature type="compositionally biased region" description="Polar residues" evidence="1">
    <location>
        <begin position="511"/>
        <end position="522"/>
    </location>
</feature>
<keyword evidence="3" id="KW-1185">Reference proteome</keyword>
<dbReference type="AlphaFoldDB" id="A0A6A4IEV2"/>
<name>A0A6A4IEV2_9AGAR</name>
<evidence type="ECO:0000256" key="1">
    <source>
        <dbReference type="SAM" id="MobiDB-lite"/>
    </source>
</evidence>
<feature type="compositionally biased region" description="Basic and acidic residues" evidence="1">
    <location>
        <begin position="215"/>
        <end position="235"/>
    </location>
</feature>
<reference evidence="2" key="1">
    <citation type="journal article" date="2019" name="Environ. Microbiol.">
        <title>Fungal ecological strategies reflected in gene transcription - a case study of two litter decomposers.</title>
        <authorList>
            <person name="Barbi F."/>
            <person name="Kohler A."/>
            <person name="Barry K."/>
            <person name="Baskaran P."/>
            <person name="Daum C."/>
            <person name="Fauchery L."/>
            <person name="Ihrmark K."/>
            <person name="Kuo A."/>
            <person name="LaButti K."/>
            <person name="Lipzen A."/>
            <person name="Morin E."/>
            <person name="Grigoriev I.V."/>
            <person name="Henrissat B."/>
            <person name="Lindahl B."/>
            <person name="Martin F."/>
        </authorList>
    </citation>
    <scope>NUCLEOTIDE SEQUENCE</scope>
    <source>
        <strain evidence="2">JB14</strain>
    </source>
</reference>
<feature type="region of interest" description="Disordered" evidence="1">
    <location>
        <begin position="405"/>
        <end position="432"/>
    </location>
</feature>